<organism evidence="7 8">
    <name type="scientific">Aureicoccus marinus</name>
    <dbReference type="NCBI Taxonomy" id="754435"/>
    <lineage>
        <taxon>Bacteria</taxon>
        <taxon>Pseudomonadati</taxon>
        <taxon>Bacteroidota</taxon>
        <taxon>Flavobacteriia</taxon>
        <taxon>Flavobacteriales</taxon>
        <taxon>Flavobacteriaceae</taxon>
        <taxon>Aureicoccus</taxon>
    </lineage>
</organism>
<evidence type="ECO:0000256" key="3">
    <source>
        <dbReference type="ARBA" id="ARBA00022801"/>
    </source>
</evidence>
<dbReference type="GO" id="GO:0016788">
    <property type="term" value="F:hydrolase activity, acting on ester bonds"/>
    <property type="evidence" value="ECO:0007669"/>
    <property type="project" value="InterPro"/>
</dbReference>
<feature type="domain" description="Succinylglutamate desuccinylase/Aspartoacylase catalytic" evidence="6">
    <location>
        <begin position="45"/>
        <end position="222"/>
    </location>
</feature>
<dbReference type="InterPro" id="IPR053138">
    <property type="entry name" value="N-alpha-Ac-DABA_deacetylase"/>
</dbReference>
<feature type="transmembrane region" description="Helical" evidence="5">
    <location>
        <begin position="76"/>
        <end position="95"/>
    </location>
</feature>
<keyword evidence="4" id="KW-0862">Zinc</keyword>
<keyword evidence="5" id="KW-1133">Transmembrane helix</keyword>
<comment type="cofactor">
    <cofactor evidence="1">
        <name>Zn(2+)</name>
        <dbReference type="ChEBI" id="CHEBI:29105"/>
    </cofactor>
</comment>
<proteinExistence type="predicted"/>
<keyword evidence="2" id="KW-0479">Metal-binding</keyword>
<dbReference type="GO" id="GO:0016811">
    <property type="term" value="F:hydrolase activity, acting on carbon-nitrogen (but not peptide) bonds, in linear amides"/>
    <property type="evidence" value="ECO:0007669"/>
    <property type="project" value="InterPro"/>
</dbReference>
<dbReference type="CDD" id="cd06251">
    <property type="entry name" value="M14_ASTE_ASPA-like"/>
    <property type="match status" value="1"/>
</dbReference>
<keyword evidence="3" id="KW-0378">Hydrolase</keyword>
<evidence type="ECO:0000256" key="5">
    <source>
        <dbReference type="SAM" id="Phobius"/>
    </source>
</evidence>
<evidence type="ECO:0000313" key="8">
    <source>
        <dbReference type="Proteomes" id="UP000239366"/>
    </source>
</evidence>
<evidence type="ECO:0000256" key="2">
    <source>
        <dbReference type="ARBA" id="ARBA00022723"/>
    </source>
</evidence>
<gene>
    <name evidence="7" type="ORF">BST99_11070</name>
</gene>
<dbReference type="SUPFAM" id="SSF53187">
    <property type="entry name" value="Zn-dependent exopeptidases"/>
    <property type="match status" value="1"/>
</dbReference>
<dbReference type="EMBL" id="MQVX01000001">
    <property type="protein sequence ID" value="PQJ16196.1"/>
    <property type="molecule type" value="Genomic_DNA"/>
</dbReference>
<keyword evidence="5" id="KW-0812">Transmembrane</keyword>
<sequence length="317" mass="34761">MKRIVIDDQKSKSGKTSRMQLAIAQLPTGTLIEVQVNVIQSKAEGPVVLVQGGLHGDEINGIEIVRRLRSMLNDQIVTGTLVLVPVLNVFGFIHFSREVPDGKDVNRSFPGSVRGSLASRIAARYSQQLLPQIDWAVDLHTGGAQRFNYPQIRYSTGDQASAQLAVDFNAPFTLESGLIKGSFRKHLHRLKKPVIVYEAGESMRFDEHCIQTGVNGVLRLLKKHKMLSKDISVPKAKKKSVLLSDSVWLRSPASGMFLPAVENGSWVEEGQVIGSVVNTFQTKGKEVKAPHTGPVFSVNHQAVISRGDALFHLGKEA</sequence>
<dbReference type="AlphaFoldDB" id="A0A2S7T9Q0"/>
<dbReference type="RefSeq" id="WP_105001868.1">
    <property type="nucleotide sequence ID" value="NZ_MQVX01000001.1"/>
</dbReference>
<dbReference type="InterPro" id="IPR055438">
    <property type="entry name" value="AstE_AspA_cat"/>
</dbReference>
<evidence type="ECO:0000313" key="7">
    <source>
        <dbReference type="EMBL" id="PQJ16196.1"/>
    </source>
</evidence>
<evidence type="ECO:0000259" key="6">
    <source>
        <dbReference type="Pfam" id="PF24827"/>
    </source>
</evidence>
<dbReference type="Proteomes" id="UP000239366">
    <property type="component" value="Unassembled WGS sequence"/>
</dbReference>
<evidence type="ECO:0000256" key="1">
    <source>
        <dbReference type="ARBA" id="ARBA00001947"/>
    </source>
</evidence>
<dbReference type="GO" id="GO:0046872">
    <property type="term" value="F:metal ion binding"/>
    <property type="evidence" value="ECO:0007669"/>
    <property type="project" value="UniProtKB-KW"/>
</dbReference>
<keyword evidence="5" id="KW-0472">Membrane</keyword>
<evidence type="ECO:0000256" key="4">
    <source>
        <dbReference type="ARBA" id="ARBA00022833"/>
    </source>
</evidence>
<dbReference type="PIRSF" id="PIRSF039012">
    <property type="entry name" value="ASP"/>
    <property type="match status" value="1"/>
</dbReference>
<dbReference type="PANTHER" id="PTHR37326">
    <property type="entry name" value="BLL3975 PROTEIN"/>
    <property type="match status" value="1"/>
</dbReference>
<name>A0A2S7T9Q0_9FLAO</name>
<dbReference type="PANTHER" id="PTHR37326:SF2">
    <property type="entry name" value="SUCCINYLGLUTAMATE DESUCCINYLASE_ASPARTOACYLASE FAMILY PROTEIN"/>
    <property type="match status" value="1"/>
</dbReference>
<comment type="caution">
    <text evidence="7">The sequence shown here is derived from an EMBL/GenBank/DDBJ whole genome shotgun (WGS) entry which is preliminary data.</text>
</comment>
<keyword evidence="8" id="KW-1185">Reference proteome</keyword>
<protein>
    <submittedName>
        <fullName evidence="7">Succinylglutamate desuccinylase</fullName>
    </submittedName>
</protein>
<reference evidence="8" key="1">
    <citation type="submission" date="2016-11" db="EMBL/GenBank/DDBJ databases">
        <title>Trade-off between light-utilization and light-protection in marine flavobacteria.</title>
        <authorList>
            <person name="Kumagai Y."/>
            <person name="Yoshizawa S."/>
            <person name="Kogure K."/>
        </authorList>
    </citation>
    <scope>NUCLEOTIDE SEQUENCE [LARGE SCALE GENOMIC DNA]</scope>
    <source>
        <strain evidence="8">SG-18</strain>
    </source>
</reference>
<dbReference type="InterPro" id="IPR043795">
    <property type="entry name" value="N-alpha-Ac-DABA-like"/>
</dbReference>
<dbReference type="OrthoDB" id="9782876at2"/>
<accession>A0A2S7T9Q0</accession>
<dbReference type="Pfam" id="PF24827">
    <property type="entry name" value="AstE_AspA_cat"/>
    <property type="match status" value="1"/>
</dbReference>
<dbReference type="Gene3D" id="3.40.630.10">
    <property type="entry name" value="Zn peptidases"/>
    <property type="match status" value="1"/>
</dbReference>